<accession>A0AAV7G6I8</accession>
<dbReference type="Proteomes" id="UP000775213">
    <property type="component" value="Unassembled WGS sequence"/>
</dbReference>
<sequence>MVLKNQDWFNGRSYDVNLTGRMAEMIFNRHGVCPHQLNVNAYFFPMELLPLNPTMLSFEPADFTPIIFLFTETFETTDELAGFESEKVFLALMDAGFLSGFDGEANLLTLIDAGLPPDLLAADF</sequence>
<keyword evidence="2" id="KW-1185">Reference proteome</keyword>
<evidence type="ECO:0000313" key="2">
    <source>
        <dbReference type="Proteomes" id="UP000775213"/>
    </source>
</evidence>
<gene>
    <name evidence="1" type="ORF">IEQ34_021670</name>
</gene>
<reference evidence="1 2" key="1">
    <citation type="journal article" date="2021" name="Hortic Res">
        <title>Chromosome-scale assembly of the Dendrobium chrysotoxum genome enhances the understanding of orchid evolution.</title>
        <authorList>
            <person name="Zhang Y."/>
            <person name="Zhang G.Q."/>
            <person name="Zhang D."/>
            <person name="Liu X.D."/>
            <person name="Xu X.Y."/>
            <person name="Sun W.H."/>
            <person name="Yu X."/>
            <person name="Zhu X."/>
            <person name="Wang Z.W."/>
            <person name="Zhao X."/>
            <person name="Zhong W.Y."/>
            <person name="Chen H."/>
            <person name="Yin W.L."/>
            <person name="Huang T."/>
            <person name="Niu S.C."/>
            <person name="Liu Z.J."/>
        </authorList>
    </citation>
    <scope>NUCLEOTIDE SEQUENCE [LARGE SCALE GENOMIC DNA]</scope>
    <source>
        <strain evidence="1">Lindl</strain>
    </source>
</reference>
<protein>
    <submittedName>
        <fullName evidence="1">Uncharacterized protein</fullName>
    </submittedName>
</protein>
<dbReference type="EMBL" id="JAGFBR010000018">
    <property type="protein sequence ID" value="KAH0450978.1"/>
    <property type="molecule type" value="Genomic_DNA"/>
</dbReference>
<organism evidence="1 2">
    <name type="scientific">Dendrobium chrysotoxum</name>
    <name type="common">Orchid</name>
    <dbReference type="NCBI Taxonomy" id="161865"/>
    <lineage>
        <taxon>Eukaryota</taxon>
        <taxon>Viridiplantae</taxon>
        <taxon>Streptophyta</taxon>
        <taxon>Embryophyta</taxon>
        <taxon>Tracheophyta</taxon>
        <taxon>Spermatophyta</taxon>
        <taxon>Magnoliopsida</taxon>
        <taxon>Liliopsida</taxon>
        <taxon>Asparagales</taxon>
        <taxon>Orchidaceae</taxon>
        <taxon>Epidendroideae</taxon>
        <taxon>Malaxideae</taxon>
        <taxon>Dendrobiinae</taxon>
        <taxon>Dendrobium</taxon>
    </lineage>
</organism>
<name>A0AAV7G6I8_DENCH</name>
<dbReference type="AlphaFoldDB" id="A0AAV7G6I8"/>
<comment type="caution">
    <text evidence="1">The sequence shown here is derived from an EMBL/GenBank/DDBJ whole genome shotgun (WGS) entry which is preliminary data.</text>
</comment>
<evidence type="ECO:0000313" key="1">
    <source>
        <dbReference type="EMBL" id="KAH0450978.1"/>
    </source>
</evidence>
<proteinExistence type="predicted"/>